<reference evidence="2" key="1">
    <citation type="submission" date="2021-01" db="EMBL/GenBank/DDBJ databases">
        <authorList>
            <person name="Corre E."/>
            <person name="Pelletier E."/>
            <person name="Niang G."/>
            <person name="Scheremetjew M."/>
            <person name="Finn R."/>
            <person name="Kale V."/>
            <person name="Holt S."/>
            <person name="Cochrane G."/>
            <person name="Meng A."/>
            <person name="Brown T."/>
            <person name="Cohen L."/>
        </authorList>
    </citation>
    <scope>NUCLEOTIDE SEQUENCE</scope>
    <source>
        <strain evidence="2">CCMP1897</strain>
    </source>
</reference>
<dbReference type="AlphaFoldDB" id="A0A7S3UDQ1"/>
<protein>
    <submittedName>
        <fullName evidence="2">Uncharacterized protein</fullName>
    </submittedName>
</protein>
<accession>A0A7S3UDQ1</accession>
<feature type="region of interest" description="Disordered" evidence="1">
    <location>
        <begin position="206"/>
        <end position="230"/>
    </location>
</feature>
<gene>
    <name evidence="2" type="ORF">PSAL00342_LOCUS2625</name>
</gene>
<name>A0A7S3UDQ1_9CHLO</name>
<sequence>MRVLCSKSNTWSAWETAKGHQNVHPIPPFAKHGPSAHGWLLAAVVVASVQQARRATDEWRARVRVGDAKDPPPVLTAARRSSKRLEATAVVQAEARKPEDRLTEEELQVLAAREAADLKRREEQYQRAVQEEQERIRAEQEREKKEREKADPIVQEELRKREEMEKKLREEAREKARIQALERAKEDELKKEELRQERERMRKKLVEEREAARKKAEAERRAQREQERKQRIQAEKNGELFFLDLRGDVEMKPQFGKSTLQISLKSVECPGATTGRASTEFANSDEAKQQGRALVKSVVLDAVEAHATAVRTRDLMLEQTVLQFIDDMEFDHWLLQARVLVEMEVARAYENACMKIAASERGNAPFTKFAIPFALLYERKIQAEGSPQRLRSHLEDALACIREGTSSGKERGRQNVVRGIELEAQELDAIVAGSHLASTSLGNNAKLRPFVWPILTLAAFLDRVPDGEQSTYEEARALVQTTIQDELSSNRWEVGRLQEEMRLAEDILGSQSHPCVVALGSILDELTDDSPERLLELAWPERQALRASVASARAEETPIPEQCWAMRNVAYTFARTNAEGQAKKLLQDAIELKKSWLGDPFHPGMLPEYQQLVEVLYMNQDWANEVEDACRTIVHIVGNEANRLESGGDTTRATILRRGCLQEYGMAMGKEDKDVNIMLELVMQAMQELDPDQRARVEEACQEPDVVKILGEEYAKDQEIASRKSKAKRSIQ</sequence>
<dbReference type="EMBL" id="HBIS01002931">
    <property type="protein sequence ID" value="CAE0608806.1"/>
    <property type="molecule type" value="Transcribed_RNA"/>
</dbReference>
<evidence type="ECO:0000256" key="1">
    <source>
        <dbReference type="SAM" id="MobiDB-lite"/>
    </source>
</evidence>
<evidence type="ECO:0000313" key="2">
    <source>
        <dbReference type="EMBL" id="CAE0608806.1"/>
    </source>
</evidence>
<organism evidence="2">
    <name type="scientific">Picocystis salinarum</name>
    <dbReference type="NCBI Taxonomy" id="88271"/>
    <lineage>
        <taxon>Eukaryota</taxon>
        <taxon>Viridiplantae</taxon>
        <taxon>Chlorophyta</taxon>
        <taxon>Picocystophyceae</taxon>
        <taxon>Picocystales</taxon>
        <taxon>Picocystaceae</taxon>
        <taxon>Picocystis</taxon>
    </lineage>
</organism>
<proteinExistence type="predicted"/>